<accession>A0A2R4WXE7</accession>
<feature type="coiled-coil region" evidence="1">
    <location>
        <begin position="96"/>
        <end position="123"/>
    </location>
</feature>
<name>A0A2R4WXE7_9HYPH</name>
<sequence>MSTAPAFPVEHMPPLMRDAVMALEEHVQAPRSLCAHSVLSAAMLVCQGLANVEVASLPSPRPLSLFMLAVAVSGERKSACDDLALAAVAKHEAELRVRYEEDLREHQAAHAAYEAEKRKVEKDTKLSHPERYQQLRDLREPLPPLLPVIRAKEPNLEGLLNVLNQGRAAIGIFTSEGGQFLGGHGMTAETKTRTVTGLSELWDAGSAQRIRAKETLFLNGRRLGISLAAQPQIASGLLGDELAKDQGFVGRFLVTMPESTIGKRVIRPTEPAADGRLAEFHHQCRRLLSAPLPLREGARNELVPPSLGLTPEAWGVWRAFAQSAEDDCKPGGRWVPVRSAALKMAENVARIAGILTLFQDPEALRYDPDAGISGETMAAACAIGIFYLTEALRLTGHAILDPETRAQNELAEWLNDKYSGKLIAPNFIQRFGPNHLRSDAETVRRRIAVLVGFGRLEAAGKQEIDGKNYRETYRVLEPEV</sequence>
<keyword evidence="1" id="KW-0175">Coiled coil</keyword>
<protein>
    <submittedName>
        <fullName evidence="2">DUF3987 domain-containing protein</fullName>
    </submittedName>
</protein>
<dbReference type="InterPro" id="IPR025048">
    <property type="entry name" value="DUF3987"/>
</dbReference>
<keyword evidence="2" id="KW-0614">Plasmid</keyword>
<organism evidence="2 3">
    <name type="scientific">Methylobacterium currus</name>
    <dbReference type="NCBI Taxonomy" id="2051553"/>
    <lineage>
        <taxon>Bacteria</taxon>
        <taxon>Pseudomonadati</taxon>
        <taxon>Pseudomonadota</taxon>
        <taxon>Alphaproteobacteria</taxon>
        <taxon>Hyphomicrobiales</taxon>
        <taxon>Methylobacteriaceae</taxon>
        <taxon>Methylobacterium</taxon>
    </lineage>
</organism>
<dbReference type="OrthoDB" id="9067983at2"/>
<evidence type="ECO:0000313" key="2">
    <source>
        <dbReference type="EMBL" id="AWB26205.1"/>
    </source>
</evidence>
<evidence type="ECO:0000256" key="1">
    <source>
        <dbReference type="SAM" id="Coils"/>
    </source>
</evidence>
<keyword evidence="3" id="KW-1185">Reference proteome</keyword>
<dbReference type="AlphaFoldDB" id="A0A2R4WXE7"/>
<dbReference type="Proteomes" id="UP000244755">
    <property type="component" value="Plasmid unnamed3"/>
</dbReference>
<proteinExistence type="predicted"/>
<dbReference type="Pfam" id="PF13148">
    <property type="entry name" value="DUF3987"/>
    <property type="match status" value="1"/>
</dbReference>
<evidence type="ECO:0000313" key="3">
    <source>
        <dbReference type="Proteomes" id="UP000244755"/>
    </source>
</evidence>
<geneLocation type="plasmid" evidence="2 3">
    <name>unnamed3</name>
</geneLocation>
<dbReference type="RefSeq" id="WP_099957735.1">
    <property type="nucleotide sequence ID" value="NZ_CP028847.1"/>
</dbReference>
<gene>
    <name evidence="2" type="ORF">DA075_35645</name>
</gene>
<dbReference type="KEGG" id="mee:DA075_35645"/>
<dbReference type="EMBL" id="CP028847">
    <property type="protein sequence ID" value="AWB26205.1"/>
    <property type="molecule type" value="Genomic_DNA"/>
</dbReference>
<reference evidence="2 3" key="1">
    <citation type="submission" date="2018-04" db="EMBL/GenBank/DDBJ databases">
        <title>Methylobacterium sp. PR1016A genome.</title>
        <authorList>
            <person name="Park W."/>
        </authorList>
    </citation>
    <scope>NUCLEOTIDE SEQUENCE [LARGE SCALE GENOMIC DNA]</scope>
    <source>
        <strain evidence="2 3">PR1016A</strain>
        <plasmid evidence="2 3">unnamed3</plasmid>
    </source>
</reference>